<dbReference type="Proteomes" id="UP000192501">
    <property type="component" value="Unassembled WGS sequence"/>
</dbReference>
<proteinExistence type="predicted"/>
<organism evidence="1 2">
    <name type="scientific">Hepatospora eriocheir</name>
    <dbReference type="NCBI Taxonomy" id="1081669"/>
    <lineage>
        <taxon>Eukaryota</taxon>
        <taxon>Fungi</taxon>
        <taxon>Fungi incertae sedis</taxon>
        <taxon>Microsporidia</taxon>
        <taxon>Hepatosporidae</taxon>
        <taxon>Hepatospora</taxon>
    </lineage>
</organism>
<dbReference type="VEuPathDB" id="MicrosporidiaDB:A0H76_911"/>
<dbReference type="EMBL" id="LTAI01000202">
    <property type="protein sequence ID" value="ORD99412.1"/>
    <property type="molecule type" value="Genomic_DNA"/>
</dbReference>
<dbReference type="VEuPathDB" id="MicrosporidiaDB:HERIO_575"/>
<accession>A0A1X0QI01</accession>
<gene>
    <name evidence="1" type="ORF">A0H76_911</name>
</gene>
<reference evidence="1 2" key="1">
    <citation type="journal article" date="2017" name="Environ. Microbiol.">
        <title>Decay of the glycolytic pathway and adaptation to intranuclear parasitism within Enterocytozoonidae microsporidia.</title>
        <authorList>
            <person name="Wiredu Boakye D."/>
            <person name="Jaroenlak P."/>
            <person name="Prachumwat A."/>
            <person name="Williams T.A."/>
            <person name="Bateman K.S."/>
            <person name="Itsathitphaisarn O."/>
            <person name="Sritunyalucksana K."/>
            <person name="Paszkiewicz K.H."/>
            <person name="Moore K.A."/>
            <person name="Stentiford G.D."/>
            <person name="Williams B.A."/>
        </authorList>
    </citation>
    <scope>NUCLEOTIDE SEQUENCE [LARGE SCALE GENOMIC DNA]</scope>
    <source>
        <strain evidence="2">canceri</strain>
    </source>
</reference>
<comment type="caution">
    <text evidence="1">The sequence shown here is derived from an EMBL/GenBank/DDBJ whole genome shotgun (WGS) entry which is preliminary data.</text>
</comment>
<dbReference type="AlphaFoldDB" id="A0A1X0QI01"/>
<evidence type="ECO:0000313" key="1">
    <source>
        <dbReference type="EMBL" id="ORD99412.1"/>
    </source>
</evidence>
<name>A0A1X0QI01_9MICR</name>
<protein>
    <submittedName>
        <fullName evidence="1">Uncharacterized protein</fullName>
    </submittedName>
</protein>
<evidence type="ECO:0000313" key="2">
    <source>
        <dbReference type="Proteomes" id="UP000192501"/>
    </source>
</evidence>
<sequence>MNYLLFYKIINIVTISASINFKKKLLSLMEKRNDPLPDDLRLFILGDLLVKILFGNNHINFLTYDNPRLISVNKKKNNYKIY</sequence>